<proteinExistence type="predicted"/>
<dbReference type="InterPro" id="IPR011004">
    <property type="entry name" value="Trimer_LpxA-like_sf"/>
</dbReference>
<dbReference type="GO" id="GO:0016740">
    <property type="term" value="F:transferase activity"/>
    <property type="evidence" value="ECO:0007669"/>
    <property type="project" value="UniProtKB-KW"/>
</dbReference>
<dbReference type="PROSITE" id="PS00101">
    <property type="entry name" value="HEXAPEP_TRANSFERASES"/>
    <property type="match status" value="1"/>
</dbReference>
<accession>A0A4R3Z8K5</accession>
<dbReference type="InterPro" id="IPR018357">
    <property type="entry name" value="Hexapep_transf_CS"/>
</dbReference>
<evidence type="ECO:0000313" key="3">
    <source>
        <dbReference type="EMBL" id="TCW02919.1"/>
    </source>
</evidence>
<comment type="caution">
    <text evidence="3">The sequence shown here is derived from an EMBL/GenBank/DDBJ whole genome shotgun (WGS) entry which is preliminary data.</text>
</comment>
<dbReference type="Pfam" id="PF00132">
    <property type="entry name" value="Hexapep"/>
    <property type="match status" value="1"/>
</dbReference>
<keyword evidence="2" id="KW-0677">Repeat</keyword>
<dbReference type="CDD" id="cd03349">
    <property type="entry name" value="LbH_XAT"/>
    <property type="match status" value="1"/>
</dbReference>
<gene>
    <name evidence="3" type="ORF">EDD60_101223</name>
</gene>
<dbReference type="EMBL" id="SMCQ01000001">
    <property type="protein sequence ID" value="TCW02919.1"/>
    <property type="molecule type" value="Genomic_DNA"/>
</dbReference>
<organism evidence="3 4">
    <name type="scientific">Longibaculum muris</name>
    <dbReference type="NCBI Taxonomy" id="1796628"/>
    <lineage>
        <taxon>Bacteria</taxon>
        <taxon>Bacillati</taxon>
        <taxon>Bacillota</taxon>
        <taxon>Erysipelotrichia</taxon>
        <taxon>Erysipelotrichales</taxon>
        <taxon>Coprobacillaceae</taxon>
        <taxon>Longibaculum</taxon>
    </lineage>
</organism>
<keyword evidence="1 3" id="KW-0808">Transferase</keyword>
<dbReference type="Proteomes" id="UP000295515">
    <property type="component" value="Unassembled WGS sequence"/>
</dbReference>
<dbReference type="PANTHER" id="PTHR43300">
    <property type="entry name" value="ACETYLTRANSFERASE"/>
    <property type="match status" value="1"/>
</dbReference>
<keyword evidence="4" id="KW-1185">Reference proteome</keyword>
<evidence type="ECO:0000313" key="4">
    <source>
        <dbReference type="Proteomes" id="UP000295515"/>
    </source>
</evidence>
<dbReference type="InterPro" id="IPR001451">
    <property type="entry name" value="Hexapep"/>
</dbReference>
<evidence type="ECO:0000256" key="1">
    <source>
        <dbReference type="ARBA" id="ARBA00022679"/>
    </source>
</evidence>
<sequence>MISKGTIHKIINKSDILLYLKYRIFKIKWRKRNKHNFTIAMNAFDLNKVKVGNGTYGKLNVKHFGNENEMLIIGNYCSIAPETIFILGGEHNYHTLSTYPFQNKYGHNKNESIVRGPIIVEDDVWIGYGAVIMSGVTVGRGSIIGAKSVVTKDVPPFAIVGGVPAKVIKYRFNNTIQAKISKLDLSTLSFTQIIDKMDYLNMQVNEENIDEIISKIEGEE</sequence>
<dbReference type="InterPro" id="IPR050179">
    <property type="entry name" value="Trans_hexapeptide_repeat"/>
</dbReference>
<evidence type="ECO:0000256" key="2">
    <source>
        <dbReference type="ARBA" id="ARBA00022737"/>
    </source>
</evidence>
<dbReference type="Gene3D" id="2.160.10.10">
    <property type="entry name" value="Hexapeptide repeat proteins"/>
    <property type="match status" value="1"/>
</dbReference>
<name>A0A4R3Z8K5_9FIRM</name>
<dbReference type="RefSeq" id="WP_066450878.1">
    <property type="nucleotide sequence ID" value="NZ_JANKBF010000002.1"/>
</dbReference>
<reference evidence="3 4" key="1">
    <citation type="submission" date="2019-03" db="EMBL/GenBank/DDBJ databases">
        <title>Genomic Encyclopedia of Type Strains, Phase IV (KMG-IV): sequencing the most valuable type-strain genomes for metagenomic binning, comparative biology and taxonomic classification.</title>
        <authorList>
            <person name="Goeker M."/>
        </authorList>
    </citation>
    <scope>NUCLEOTIDE SEQUENCE [LARGE SCALE GENOMIC DNA]</scope>
    <source>
        <strain evidence="3 4">DSM 29487</strain>
    </source>
</reference>
<dbReference type="SUPFAM" id="SSF51161">
    <property type="entry name" value="Trimeric LpxA-like enzymes"/>
    <property type="match status" value="1"/>
</dbReference>
<dbReference type="AlphaFoldDB" id="A0A4R3Z8K5"/>
<dbReference type="GeneID" id="98917023"/>
<dbReference type="PANTHER" id="PTHR43300:SF11">
    <property type="entry name" value="ACETYLTRANSFERASE RV3034C-RELATED"/>
    <property type="match status" value="1"/>
</dbReference>
<protein>
    <submittedName>
        <fullName evidence="3">Acetyltransferase-like isoleucine patch superfamily enzyme</fullName>
    </submittedName>
</protein>